<gene>
    <name evidence="1" type="ORF">MSG28_012665</name>
</gene>
<reference evidence="1 2" key="1">
    <citation type="journal article" date="2022" name="Genome Biol. Evol.">
        <title>The Spruce Budworm Genome: Reconstructing the Evolutionary History of Antifreeze Proteins.</title>
        <authorList>
            <person name="Beliveau C."/>
            <person name="Gagne P."/>
            <person name="Picq S."/>
            <person name="Vernygora O."/>
            <person name="Keeling C.I."/>
            <person name="Pinkney K."/>
            <person name="Doucet D."/>
            <person name="Wen F."/>
            <person name="Johnston J.S."/>
            <person name="Maaroufi H."/>
            <person name="Boyle B."/>
            <person name="Laroche J."/>
            <person name="Dewar K."/>
            <person name="Juretic N."/>
            <person name="Blackburn G."/>
            <person name="Nisole A."/>
            <person name="Brunet B."/>
            <person name="Brandao M."/>
            <person name="Lumley L."/>
            <person name="Duan J."/>
            <person name="Quan G."/>
            <person name="Lucarotti C.J."/>
            <person name="Roe A.D."/>
            <person name="Sperling F.A.H."/>
            <person name="Levesque R.C."/>
            <person name="Cusson M."/>
        </authorList>
    </citation>
    <scope>NUCLEOTIDE SEQUENCE [LARGE SCALE GENOMIC DNA]</scope>
    <source>
        <strain evidence="1">Glfc:IPQL:Cfum</strain>
    </source>
</reference>
<protein>
    <submittedName>
        <fullName evidence="1">Uncharacterized protein</fullName>
    </submittedName>
</protein>
<organism evidence="1 2">
    <name type="scientific">Choristoneura fumiferana</name>
    <name type="common">Spruce budworm moth</name>
    <name type="synonym">Archips fumiferana</name>
    <dbReference type="NCBI Taxonomy" id="7141"/>
    <lineage>
        <taxon>Eukaryota</taxon>
        <taxon>Metazoa</taxon>
        <taxon>Ecdysozoa</taxon>
        <taxon>Arthropoda</taxon>
        <taxon>Hexapoda</taxon>
        <taxon>Insecta</taxon>
        <taxon>Pterygota</taxon>
        <taxon>Neoptera</taxon>
        <taxon>Endopterygota</taxon>
        <taxon>Lepidoptera</taxon>
        <taxon>Glossata</taxon>
        <taxon>Ditrysia</taxon>
        <taxon>Tortricoidea</taxon>
        <taxon>Tortricidae</taxon>
        <taxon>Tortricinae</taxon>
        <taxon>Choristoneura</taxon>
    </lineage>
</organism>
<accession>A0ACC0JHJ9</accession>
<comment type="caution">
    <text evidence="1">The sequence shown here is derived from an EMBL/GenBank/DDBJ whole genome shotgun (WGS) entry which is preliminary data.</text>
</comment>
<evidence type="ECO:0000313" key="1">
    <source>
        <dbReference type="EMBL" id="KAI8423574.1"/>
    </source>
</evidence>
<proteinExistence type="predicted"/>
<dbReference type="Proteomes" id="UP001064048">
    <property type="component" value="Chromosome 22"/>
</dbReference>
<keyword evidence="2" id="KW-1185">Reference proteome</keyword>
<sequence length="359" mass="40603">MYKFSAIVFFICLTSIESARILGVFPIPSISHQVVFRSLTIELAKRGHEVVVITTDTAFENEKAPANYTEIDVHDVSYKMWKEMLDSVNGASSYVLLKTALMMMVDVVKVQIETPQMKEFMAKDQKFDLVIAEACVPTTLGFAHKFKAPVIQMSSFYGTSVNYDSMGAPTHMFLYPEIYRQKLRDLTVLDKVLEVIIEAVLKFAYFDYVKEVDVTLKKYFGKDTPTMHELEGNIDMLFVNSNPVWEGNRPVPPGVVFLGGLHMQPVKELPKDLKSYLDASKGVIYVSFGTNFSPSSLSQDKISLLLSVFSKLPYDVLCKWDAENIPGRPGNVRIVKWVPQNDLLSKKCFELFTLAGLWI</sequence>
<dbReference type="EMBL" id="CM046122">
    <property type="protein sequence ID" value="KAI8423574.1"/>
    <property type="molecule type" value="Genomic_DNA"/>
</dbReference>
<evidence type="ECO:0000313" key="2">
    <source>
        <dbReference type="Proteomes" id="UP001064048"/>
    </source>
</evidence>
<name>A0ACC0JHJ9_CHOFU</name>